<evidence type="ECO:0000313" key="3">
    <source>
        <dbReference type="EMBL" id="TFY61989.1"/>
    </source>
</evidence>
<dbReference type="SUPFAM" id="SSF54897">
    <property type="entry name" value="Protease propeptides/inhibitors"/>
    <property type="match status" value="1"/>
</dbReference>
<accession>A0A4Y9YLY7</accession>
<name>A0A4Y9YLY7_9APHY</name>
<reference evidence="3 4" key="1">
    <citation type="submission" date="2019-01" db="EMBL/GenBank/DDBJ databases">
        <title>Genome sequencing of the rare red list fungi Fomitopsis rosea.</title>
        <authorList>
            <person name="Buettner E."/>
            <person name="Kellner H."/>
        </authorList>
    </citation>
    <scope>NUCLEOTIDE SEQUENCE [LARGE SCALE GENOMIC DNA]</scope>
    <source>
        <strain evidence="3 4">DSM 105464</strain>
    </source>
</reference>
<evidence type="ECO:0000313" key="4">
    <source>
        <dbReference type="Proteomes" id="UP000298390"/>
    </source>
</evidence>
<feature type="signal peptide" evidence="1">
    <location>
        <begin position="1"/>
        <end position="18"/>
    </location>
</feature>
<dbReference type="InterPro" id="IPR015366">
    <property type="entry name" value="S53_propep"/>
</dbReference>
<proteinExistence type="predicted"/>
<comment type="caution">
    <text evidence="3">The sequence shown here is derived from an EMBL/GenBank/DDBJ whole genome shotgun (WGS) entry which is preliminary data.</text>
</comment>
<dbReference type="GO" id="GO:0008236">
    <property type="term" value="F:serine-type peptidase activity"/>
    <property type="evidence" value="ECO:0007669"/>
    <property type="project" value="InterPro"/>
</dbReference>
<keyword evidence="1" id="KW-0732">Signal</keyword>
<feature type="non-terminal residue" evidence="3">
    <location>
        <position position="79"/>
    </location>
</feature>
<dbReference type="AlphaFoldDB" id="A0A4Y9YLY7"/>
<dbReference type="Pfam" id="PF09286">
    <property type="entry name" value="Pro-kuma_activ"/>
    <property type="match status" value="1"/>
</dbReference>
<gene>
    <name evidence="3" type="ORF">EVJ58_g4154</name>
</gene>
<feature type="domain" description="Peptidase S53 activation" evidence="2">
    <location>
        <begin position="37"/>
        <end position="79"/>
    </location>
</feature>
<organism evidence="3 4">
    <name type="scientific">Rhodofomes roseus</name>
    <dbReference type="NCBI Taxonomy" id="34475"/>
    <lineage>
        <taxon>Eukaryota</taxon>
        <taxon>Fungi</taxon>
        <taxon>Dikarya</taxon>
        <taxon>Basidiomycota</taxon>
        <taxon>Agaricomycotina</taxon>
        <taxon>Agaricomycetes</taxon>
        <taxon>Polyporales</taxon>
        <taxon>Rhodofomes</taxon>
    </lineage>
</organism>
<sequence>MFSTRLVAFLVLAVCAVAFPSPAGHVVHEARDRVPRGWAPVRRAEPDMVLPFRVGLVQPNLENIEEYIMDVSHPESPNY</sequence>
<protein>
    <recommendedName>
        <fullName evidence="2">Peptidase S53 activation domain-containing protein</fullName>
    </recommendedName>
</protein>
<dbReference type="STRING" id="34475.A0A4Y9YLY7"/>
<evidence type="ECO:0000256" key="1">
    <source>
        <dbReference type="SAM" id="SignalP"/>
    </source>
</evidence>
<evidence type="ECO:0000259" key="2">
    <source>
        <dbReference type="Pfam" id="PF09286"/>
    </source>
</evidence>
<dbReference type="EMBL" id="SEKV01000185">
    <property type="protein sequence ID" value="TFY61989.1"/>
    <property type="molecule type" value="Genomic_DNA"/>
</dbReference>
<dbReference type="Proteomes" id="UP000298390">
    <property type="component" value="Unassembled WGS sequence"/>
</dbReference>
<feature type="chain" id="PRO_5021292607" description="Peptidase S53 activation domain-containing protein" evidence="1">
    <location>
        <begin position="19"/>
        <end position="79"/>
    </location>
</feature>